<keyword evidence="4 6" id="KW-1133">Transmembrane helix</keyword>
<evidence type="ECO:0000313" key="8">
    <source>
        <dbReference type="EMBL" id="HFM97400.1"/>
    </source>
</evidence>
<feature type="transmembrane region" description="Helical" evidence="6">
    <location>
        <begin position="6"/>
        <end position="22"/>
    </location>
</feature>
<evidence type="ECO:0000256" key="5">
    <source>
        <dbReference type="ARBA" id="ARBA00023136"/>
    </source>
</evidence>
<evidence type="ECO:0000256" key="1">
    <source>
        <dbReference type="ARBA" id="ARBA00004651"/>
    </source>
</evidence>
<keyword evidence="5 6" id="KW-0472">Membrane</keyword>
<reference evidence="8" key="1">
    <citation type="journal article" date="2020" name="mSystems">
        <title>Genome- and Community-Level Interaction Insights into Carbon Utilization and Element Cycling Functions of Hydrothermarchaeota in Hydrothermal Sediment.</title>
        <authorList>
            <person name="Zhou Z."/>
            <person name="Liu Y."/>
            <person name="Xu W."/>
            <person name="Pan J."/>
            <person name="Luo Z.H."/>
            <person name="Li M."/>
        </authorList>
    </citation>
    <scope>NUCLEOTIDE SEQUENCE [LARGE SCALE GENOMIC DNA]</scope>
    <source>
        <strain evidence="8">SpSt-418</strain>
    </source>
</reference>
<evidence type="ECO:0000256" key="3">
    <source>
        <dbReference type="ARBA" id="ARBA00022692"/>
    </source>
</evidence>
<name>A0A7C3PGK0_9CYAN</name>
<comment type="subcellular location">
    <subcellularLocation>
        <location evidence="1">Cell membrane</location>
        <topology evidence="1">Multi-pass membrane protein</topology>
    </subcellularLocation>
</comment>
<keyword evidence="2" id="KW-1003">Cell membrane</keyword>
<feature type="domain" description="MrpA C-terminal/MbhD" evidence="7">
    <location>
        <begin position="10"/>
        <end position="73"/>
    </location>
</feature>
<dbReference type="AlphaFoldDB" id="A0A7C3PGK0"/>
<evidence type="ECO:0000259" key="7">
    <source>
        <dbReference type="Pfam" id="PF13244"/>
    </source>
</evidence>
<accession>A0A7C3PGK0</accession>
<dbReference type="NCBIfam" id="NF005630">
    <property type="entry name" value="PRK07377.1-6"/>
    <property type="match status" value="1"/>
</dbReference>
<comment type="caution">
    <text evidence="8">The sequence shown here is derived from an EMBL/GenBank/DDBJ whole genome shotgun (WGS) entry which is preliminary data.</text>
</comment>
<dbReference type="EMBL" id="DSRU01000077">
    <property type="protein sequence ID" value="HFM97400.1"/>
    <property type="molecule type" value="Genomic_DNA"/>
</dbReference>
<dbReference type="Pfam" id="PF13244">
    <property type="entry name" value="MbhD"/>
    <property type="match status" value="1"/>
</dbReference>
<evidence type="ECO:0000256" key="6">
    <source>
        <dbReference type="SAM" id="Phobius"/>
    </source>
</evidence>
<sequence>MDSYVYIITALLPLAASMLVFQTNPYHALVIRGVLGAISALVYAILGAADVALTEALVGTLLAITLYAVAVRSSLVLRLGVLKDDFLAIEQDADQDHTNHLKQKLANLRVLFEKYHLRVELVPYLDHADLHHALINKEVHVIYTQSDAKAGYTGDSFYLNTRLQRIHEILNADPSLTSVLVDINALNPKEVCL</sequence>
<evidence type="ECO:0000256" key="4">
    <source>
        <dbReference type="ARBA" id="ARBA00022989"/>
    </source>
</evidence>
<evidence type="ECO:0000256" key="2">
    <source>
        <dbReference type="ARBA" id="ARBA00022475"/>
    </source>
</evidence>
<dbReference type="GO" id="GO:0005886">
    <property type="term" value="C:plasma membrane"/>
    <property type="evidence" value="ECO:0007669"/>
    <property type="project" value="UniProtKB-SubCell"/>
</dbReference>
<dbReference type="NCBIfam" id="NF005628">
    <property type="entry name" value="PRK07377.1-4"/>
    <property type="match status" value="1"/>
</dbReference>
<feature type="transmembrane region" description="Helical" evidence="6">
    <location>
        <begin position="29"/>
        <end position="46"/>
    </location>
</feature>
<organism evidence="8">
    <name type="scientific">Oscillatoriales cyanobacterium SpSt-418</name>
    <dbReference type="NCBI Taxonomy" id="2282169"/>
    <lineage>
        <taxon>Bacteria</taxon>
        <taxon>Bacillati</taxon>
        <taxon>Cyanobacteriota</taxon>
        <taxon>Cyanophyceae</taxon>
        <taxon>Oscillatoriophycideae</taxon>
        <taxon>Oscillatoriales</taxon>
    </lineage>
</organism>
<protein>
    <submittedName>
        <fullName evidence="8">DUF4040 domain-containing protein</fullName>
    </submittedName>
</protein>
<keyword evidence="3 6" id="KW-0812">Transmembrane</keyword>
<feature type="transmembrane region" description="Helical" evidence="6">
    <location>
        <begin position="52"/>
        <end position="70"/>
    </location>
</feature>
<proteinExistence type="predicted"/>
<gene>
    <name evidence="8" type="ORF">ENR64_06460</name>
</gene>
<dbReference type="InterPro" id="IPR025383">
    <property type="entry name" value="MrpA_C/MbhD"/>
</dbReference>